<keyword evidence="2" id="KW-0233">DNA recombination</keyword>
<dbReference type="InterPro" id="IPR049163">
    <property type="entry name" value="Pif1-like_2B_dom"/>
</dbReference>
<feature type="domain" description="Helitron helicase-like" evidence="4">
    <location>
        <begin position="212"/>
        <end position="394"/>
    </location>
</feature>
<dbReference type="GO" id="GO:0006281">
    <property type="term" value="P:DNA repair"/>
    <property type="evidence" value="ECO:0007669"/>
    <property type="project" value="UniProtKB-KW"/>
</dbReference>
<keyword evidence="2" id="KW-0347">Helicase</keyword>
<dbReference type="GO" id="GO:0043139">
    <property type="term" value="F:5'-3' DNA helicase activity"/>
    <property type="evidence" value="ECO:0007669"/>
    <property type="project" value="UniProtKB-EC"/>
</dbReference>
<dbReference type="GO" id="GO:0000723">
    <property type="term" value="P:telomere maintenance"/>
    <property type="evidence" value="ECO:0007669"/>
    <property type="project" value="InterPro"/>
</dbReference>
<evidence type="ECO:0000259" key="4">
    <source>
        <dbReference type="Pfam" id="PF14214"/>
    </source>
</evidence>
<dbReference type="GO" id="GO:0009536">
    <property type="term" value="C:plastid"/>
    <property type="evidence" value="ECO:0007669"/>
    <property type="project" value="UniProtKB-SubCell"/>
</dbReference>
<comment type="similarity">
    <text evidence="2">Belongs to the helicase family.</text>
</comment>
<dbReference type="GO" id="GO:0016787">
    <property type="term" value="F:hydrolase activity"/>
    <property type="evidence" value="ECO:0007669"/>
    <property type="project" value="UniProtKB-KW"/>
</dbReference>
<keyword evidence="2" id="KW-0227">DNA damage</keyword>
<comment type="caution">
    <text evidence="6">The sequence shown here is derived from an EMBL/GenBank/DDBJ whole genome shotgun (WGS) entry which is preliminary data.</text>
</comment>
<dbReference type="InterPro" id="IPR010285">
    <property type="entry name" value="DNA_helicase_pif1-like_DEAD"/>
</dbReference>
<name>A0AAV0CWL5_9ASTE</name>
<reference evidence="6" key="1">
    <citation type="submission" date="2022-07" db="EMBL/GenBank/DDBJ databases">
        <authorList>
            <person name="Macas J."/>
            <person name="Novak P."/>
            <person name="Neumann P."/>
        </authorList>
    </citation>
    <scope>NUCLEOTIDE SEQUENCE</scope>
</reference>
<dbReference type="Proteomes" id="UP001152523">
    <property type="component" value="Unassembled WGS sequence"/>
</dbReference>
<dbReference type="EMBL" id="CAMAPF010000046">
    <property type="protein sequence ID" value="CAH9084504.1"/>
    <property type="molecule type" value="Genomic_DNA"/>
</dbReference>
<dbReference type="Pfam" id="PF21530">
    <property type="entry name" value="Pif1_2B_dom"/>
    <property type="match status" value="1"/>
</dbReference>
<dbReference type="InterPro" id="IPR025476">
    <property type="entry name" value="Helitron_helicase-like"/>
</dbReference>
<keyword evidence="2" id="KW-0378">Hydrolase</keyword>
<dbReference type="GO" id="GO:0005524">
    <property type="term" value="F:ATP binding"/>
    <property type="evidence" value="ECO:0007669"/>
    <property type="project" value="UniProtKB-KW"/>
</dbReference>
<feature type="domain" description="DNA helicase Pif1-like DEAD-box helicase" evidence="3">
    <location>
        <begin position="853"/>
        <end position="1073"/>
    </location>
</feature>
<protein>
    <recommendedName>
        <fullName evidence="2">ATP-dependent DNA helicase</fullName>
        <ecNumber evidence="2">5.6.2.3</ecNumber>
    </recommendedName>
</protein>
<proteinExistence type="inferred from homology"/>
<evidence type="ECO:0000256" key="1">
    <source>
        <dbReference type="ARBA" id="ARBA00004474"/>
    </source>
</evidence>
<gene>
    <name evidence="6" type="ORF">CEPIT_LOCUS8914</name>
</gene>
<dbReference type="Gene3D" id="3.40.50.300">
    <property type="entry name" value="P-loop containing nucleotide triphosphate hydrolases"/>
    <property type="match status" value="1"/>
</dbReference>
<dbReference type="SUPFAM" id="SSF52540">
    <property type="entry name" value="P-loop containing nucleoside triphosphate hydrolases"/>
    <property type="match status" value="2"/>
</dbReference>
<keyword evidence="7" id="KW-1185">Reference proteome</keyword>
<dbReference type="Pfam" id="PF14214">
    <property type="entry name" value="Helitron_like_N"/>
    <property type="match status" value="1"/>
</dbReference>
<comment type="cofactor">
    <cofactor evidence="2">
        <name>Mg(2+)</name>
        <dbReference type="ChEBI" id="CHEBI:18420"/>
    </cofactor>
</comment>
<keyword evidence="2" id="KW-0547">Nucleotide-binding</keyword>
<dbReference type="PANTHER" id="PTHR10492">
    <property type="match status" value="1"/>
</dbReference>
<dbReference type="GO" id="GO:0006310">
    <property type="term" value="P:DNA recombination"/>
    <property type="evidence" value="ECO:0007669"/>
    <property type="project" value="UniProtKB-KW"/>
</dbReference>
<dbReference type="InterPro" id="IPR027417">
    <property type="entry name" value="P-loop_NTPase"/>
</dbReference>
<evidence type="ECO:0000256" key="2">
    <source>
        <dbReference type="RuleBase" id="RU363044"/>
    </source>
</evidence>
<comment type="catalytic activity">
    <reaction evidence="2">
        <text>ATP + H2O = ADP + phosphate + H(+)</text>
        <dbReference type="Rhea" id="RHEA:13065"/>
        <dbReference type="ChEBI" id="CHEBI:15377"/>
        <dbReference type="ChEBI" id="CHEBI:15378"/>
        <dbReference type="ChEBI" id="CHEBI:30616"/>
        <dbReference type="ChEBI" id="CHEBI:43474"/>
        <dbReference type="ChEBI" id="CHEBI:456216"/>
        <dbReference type="EC" id="5.6.2.3"/>
    </reaction>
</comment>
<feature type="domain" description="DNA helicase Pif1-like 2B" evidence="5">
    <location>
        <begin position="1172"/>
        <end position="1218"/>
    </location>
</feature>
<dbReference type="CDD" id="cd18809">
    <property type="entry name" value="SF1_C_RecD"/>
    <property type="match status" value="1"/>
</dbReference>
<comment type="subcellular location">
    <subcellularLocation>
        <location evidence="1">Plastid</location>
    </subcellularLocation>
</comment>
<evidence type="ECO:0000259" key="5">
    <source>
        <dbReference type="Pfam" id="PF21530"/>
    </source>
</evidence>
<keyword evidence="2" id="KW-0234">DNA repair</keyword>
<evidence type="ECO:0000259" key="3">
    <source>
        <dbReference type="Pfam" id="PF05970"/>
    </source>
</evidence>
<accession>A0AAV0CWL5</accession>
<dbReference type="PANTHER" id="PTHR10492:SF101">
    <property type="entry name" value="ATP-DEPENDENT DNA HELICASE"/>
    <property type="match status" value="1"/>
</dbReference>
<organism evidence="6 7">
    <name type="scientific">Cuscuta epithymum</name>
    <dbReference type="NCBI Taxonomy" id="186058"/>
    <lineage>
        <taxon>Eukaryota</taxon>
        <taxon>Viridiplantae</taxon>
        <taxon>Streptophyta</taxon>
        <taxon>Embryophyta</taxon>
        <taxon>Tracheophyta</taxon>
        <taxon>Spermatophyta</taxon>
        <taxon>Magnoliopsida</taxon>
        <taxon>eudicotyledons</taxon>
        <taxon>Gunneridae</taxon>
        <taxon>Pentapetalae</taxon>
        <taxon>asterids</taxon>
        <taxon>lamiids</taxon>
        <taxon>Solanales</taxon>
        <taxon>Convolvulaceae</taxon>
        <taxon>Cuscuteae</taxon>
        <taxon>Cuscuta</taxon>
        <taxon>Cuscuta subgen. Cuscuta</taxon>
    </lineage>
</organism>
<dbReference type="Pfam" id="PF05970">
    <property type="entry name" value="PIF1"/>
    <property type="match status" value="1"/>
</dbReference>
<evidence type="ECO:0000313" key="6">
    <source>
        <dbReference type="EMBL" id="CAH9084504.1"/>
    </source>
</evidence>
<evidence type="ECO:0000313" key="7">
    <source>
        <dbReference type="Proteomes" id="UP001152523"/>
    </source>
</evidence>
<keyword evidence="2" id="KW-0067">ATP-binding</keyword>
<sequence>MFSFTSMGGRVDQTINIGGSPPVFKLSGQNYHLIGSLLPVEGNVPKFAQLYIYDTQHEDVNRLTSVGDEKRKKKLHVDIVSTLRQMLDQHNVLVKSFRMARDKIAECGHSNVYLKLIGRRSRDARTYNLPTVSEVAALIVGDFDESLGQRDIMVETQGGVLKRINELNPAYLGLQYPLLFPYGEDGYREDISFSDSNNKSTKGRRSVSVREFLAYRLHDRGVENSFILKARRLFQQFVVDGYTMVESSRLTYIRLNQKQLRCAMYKGLSEALLSGERDASTQGKRIVLPSTFVGGARYMVQNYQDAMAICRWAGYPDLFLTFTCNPKWPEIVRFLSERNLNPEDRPDIICRVFKMKLDGLIKDLRLNKIFGDVRAVVYTIEFQKRGLPHAHILLFMGNADKFTAPADIDRIISAEIPDESSDPDYFNAVKMHMMHGPCGRDAKNAPCMVQSKCSKHFPKNFNAHTNIDEDGYPKYMRRDDGKEIVKNTIPLDNRHVVPHNRYLLMKYGALLNVEWCNQSRSIKYLFKYVNKGNDRVTAAFYETTNKDGSEKPVDEIKLYYDCRYVSPCEAMWRILGFEIQYKNPSVERLSFHFPDEQYVYFDDEDAMTDVVQRESVKQNMFLAWMKANEQYAEAKKLTYAEFPQKFVWKPKTREFVPRQRGFALGRVAYVPPGSGESYYLRCILNLKRGATSFADLRTVDEVCYETYRDTCYALGLLDDDREYVEGFTESSFWASAWGLRVLFVILLLADTMSRPEYVWDKCWNFMSDDILHRQRRALLHPDLTLTEEEIKNYALVEIETMLRTRGKSLRDYPSMPFPNCSNATMFQNRLIYDELQYDNAEMREQHDKCMQSLNEQQSEVYKTIMESIEGNNGGVFFVYGYGGTGKTFIWKTLSAALRSKGEIVLNVASSGIASLLLPGGRTAHSRFAIPINPTEHSTCNIKQGSPLAQLIIRSKLIIWDEAPMTHKYCFEALDRSLRDILRVVDPLNTDKPFGGKTIVFGGDFRQILPVITKGTRQDIVNATINSSYIWHDCMVLRLTKNMRLQSLSGDRDYADLVEFAEWIASLGDGTAGGQNDGCADIKIPSDILLQSDEDPIATIVRSTYPDFEAMPTDPSFLKERAILAPTLDVVDSINEYMTALNVTEESRTYLSSDSICKSDSNSDFLADLHTPEFLNKIRASGVPNHELTLKVGTPVMLLRNIDHSMGLCNGTRLIITRLGNHVLGATILGGKFDGQEVVIPRLTLTPSDARIPFKFQRRQFPIMTSYAMTINKSQGQSLTHVGLLLKKPVFTHGQLYVAASRVTNRKGLKILICDEDGKQIDHTTNVVYKEVFQNL</sequence>
<dbReference type="EC" id="5.6.2.3" evidence="2"/>